<feature type="transmembrane region" description="Helical" evidence="1">
    <location>
        <begin position="121"/>
        <end position="140"/>
    </location>
</feature>
<evidence type="ECO:0000256" key="1">
    <source>
        <dbReference type="SAM" id="Phobius"/>
    </source>
</evidence>
<evidence type="ECO:0000313" key="2">
    <source>
        <dbReference type="EMBL" id="NVI45842.1"/>
    </source>
</evidence>
<keyword evidence="1" id="KW-1133">Transmembrane helix</keyword>
<keyword evidence="1" id="KW-0472">Membrane</keyword>
<dbReference type="AlphaFoldDB" id="A0A973W1S2"/>
<sequence length="196" mass="20569">MKTLMSSRPRSSEANRHLALQLAIQLPSDSAEDARQVVDELAVLLEGYMTAPGPRPLWERQVMALDPPYRAGLALFWTVALFLLVMPVAMALVSLVGIQAVEIPLMAPLAAGCSMVFGRRYGVLVGVLAGVAHNLLIVPPALELSIPTARELVFGGCYAVAAIVVPTIARHSAALRAAAMSACVRLAPAPGSPSPG</sequence>
<organism evidence="2">
    <name type="scientific">Bradyrhizobium septentrionale</name>
    <dbReference type="NCBI Taxonomy" id="1404411"/>
    <lineage>
        <taxon>Bacteria</taxon>
        <taxon>Pseudomonadati</taxon>
        <taxon>Pseudomonadota</taxon>
        <taxon>Alphaproteobacteria</taxon>
        <taxon>Hyphomicrobiales</taxon>
        <taxon>Nitrobacteraceae</taxon>
        <taxon>Bradyrhizobium</taxon>
    </lineage>
</organism>
<proteinExistence type="predicted"/>
<name>A0A973W1S2_9BRAD</name>
<dbReference type="RefSeq" id="WP_156928873.1">
    <property type="nucleotide sequence ID" value="NZ_CP088285.1"/>
</dbReference>
<dbReference type="EMBL" id="JAAOLE020000001">
    <property type="protein sequence ID" value="NVI45842.1"/>
    <property type="molecule type" value="Genomic_DNA"/>
</dbReference>
<gene>
    <name evidence="2" type="ORF">HAP48_023350</name>
</gene>
<reference evidence="2" key="1">
    <citation type="submission" date="2020-06" db="EMBL/GenBank/DDBJ databases">
        <title>Whole Genome Sequence of Bradyrhizobium sp. Strain 1S1.</title>
        <authorList>
            <person name="Bromfield E.S.P."/>
            <person name="Cloutier S."/>
        </authorList>
    </citation>
    <scope>NUCLEOTIDE SEQUENCE [LARGE SCALE GENOMIC DNA]</scope>
    <source>
        <strain evidence="2">1S1</strain>
    </source>
</reference>
<protein>
    <submittedName>
        <fullName evidence="2">DUF4118 domain-containing protein</fullName>
    </submittedName>
</protein>
<keyword evidence="1" id="KW-0812">Transmembrane</keyword>
<accession>A0A973W1S2</accession>
<feature type="transmembrane region" description="Helical" evidence="1">
    <location>
        <begin position="74"/>
        <end position="101"/>
    </location>
</feature>
<feature type="transmembrane region" description="Helical" evidence="1">
    <location>
        <begin position="152"/>
        <end position="169"/>
    </location>
</feature>
<comment type="caution">
    <text evidence="2">The sequence shown here is derived from an EMBL/GenBank/DDBJ whole genome shotgun (WGS) entry which is preliminary data.</text>
</comment>